<dbReference type="AlphaFoldDB" id="A0A3P3R5B5"/>
<sequence length="74" mass="7769">MNRRVYLAAVSGFGPTGLAGCSMLSINSNEKSTTPKPTIVDGPAQFTNYKIEPPENATVDTPVSVTVSAFNYGS</sequence>
<dbReference type="RefSeq" id="WP_124956612.1">
    <property type="nucleotide sequence ID" value="NZ_RRCH01000040.1"/>
</dbReference>
<dbReference type="Proteomes" id="UP000282322">
    <property type="component" value="Unassembled WGS sequence"/>
</dbReference>
<reference evidence="1 2" key="1">
    <citation type="submission" date="2018-11" db="EMBL/GenBank/DDBJ databases">
        <title>Taxonoimc description of Halomarina strain SPP-AMP-1.</title>
        <authorList>
            <person name="Pal Y."/>
            <person name="Srinivasana K."/>
            <person name="Verma A."/>
            <person name="Kumar P."/>
        </authorList>
    </citation>
    <scope>NUCLEOTIDE SEQUENCE [LARGE SCALE GENOMIC DNA]</scope>
    <source>
        <strain evidence="1 2">SPP-AMP-1</strain>
    </source>
</reference>
<name>A0A3P3R5B5_9EURY</name>
<gene>
    <name evidence="1" type="ORF">EIK79_16315</name>
</gene>
<organism evidence="1 2">
    <name type="scientific">Halocatena pleomorpha</name>
    <dbReference type="NCBI Taxonomy" id="1785090"/>
    <lineage>
        <taxon>Archaea</taxon>
        <taxon>Methanobacteriati</taxon>
        <taxon>Methanobacteriota</taxon>
        <taxon>Stenosarchaea group</taxon>
        <taxon>Halobacteria</taxon>
        <taxon>Halobacteriales</taxon>
        <taxon>Natronomonadaceae</taxon>
        <taxon>Halocatena</taxon>
    </lineage>
</organism>
<evidence type="ECO:0000313" key="2">
    <source>
        <dbReference type="Proteomes" id="UP000282322"/>
    </source>
</evidence>
<evidence type="ECO:0000313" key="1">
    <source>
        <dbReference type="EMBL" id="RRJ28158.1"/>
    </source>
</evidence>
<dbReference type="PROSITE" id="PS51257">
    <property type="entry name" value="PROKAR_LIPOPROTEIN"/>
    <property type="match status" value="1"/>
</dbReference>
<comment type="caution">
    <text evidence="1">The sequence shown here is derived from an EMBL/GenBank/DDBJ whole genome shotgun (WGS) entry which is preliminary data.</text>
</comment>
<dbReference type="EMBL" id="RRCH01000040">
    <property type="protein sequence ID" value="RRJ28158.1"/>
    <property type="molecule type" value="Genomic_DNA"/>
</dbReference>
<protein>
    <submittedName>
        <fullName evidence="1">Uncharacterized protein</fullName>
    </submittedName>
</protein>
<proteinExistence type="predicted"/>
<accession>A0A3P3R5B5</accession>
<keyword evidence="2" id="KW-1185">Reference proteome</keyword>